<evidence type="ECO:0000256" key="1">
    <source>
        <dbReference type="SAM" id="MobiDB-lite"/>
    </source>
</evidence>
<protein>
    <submittedName>
        <fullName evidence="2">Uncharacterized protein</fullName>
    </submittedName>
</protein>
<feature type="compositionally biased region" description="Basic and acidic residues" evidence="1">
    <location>
        <begin position="1"/>
        <end position="10"/>
    </location>
</feature>
<comment type="caution">
    <text evidence="2">The sequence shown here is derived from an EMBL/GenBank/DDBJ whole genome shotgun (WGS) entry which is preliminary data.</text>
</comment>
<proteinExistence type="predicted"/>
<reference evidence="2 3" key="1">
    <citation type="submission" date="2016-02" db="EMBL/GenBank/DDBJ databases">
        <title>Band-tailed pigeon sequencing and assembly.</title>
        <authorList>
            <person name="Soares A.E."/>
            <person name="Novak B.J."/>
            <person name="Rice E.S."/>
            <person name="O'Connell B."/>
            <person name="Chang D."/>
            <person name="Weber S."/>
            <person name="Shapiro B."/>
        </authorList>
    </citation>
    <scope>NUCLEOTIDE SEQUENCE [LARGE SCALE GENOMIC DNA]</scope>
    <source>
        <strain evidence="2">BTP2013</strain>
        <tissue evidence="2">Blood</tissue>
    </source>
</reference>
<organism evidence="2 3">
    <name type="scientific">Patagioenas fasciata monilis</name>
    <dbReference type="NCBI Taxonomy" id="372326"/>
    <lineage>
        <taxon>Eukaryota</taxon>
        <taxon>Metazoa</taxon>
        <taxon>Chordata</taxon>
        <taxon>Craniata</taxon>
        <taxon>Vertebrata</taxon>
        <taxon>Euteleostomi</taxon>
        <taxon>Archelosauria</taxon>
        <taxon>Archosauria</taxon>
        <taxon>Dinosauria</taxon>
        <taxon>Saurischia</taxon>
        <taxon>Theropoda</taxon>
        <taxon>Coelurosauria</taxon>
        <taxon>Aves</taxon>
        <taxon>Neognathae</taxon>
        <taxon>Neoaves</taxon>
        <taxon>Columbimorphae</taxon>
        <taxon>Columbiformes</taxon>
        <taxon>Columbidae</taxon>
        <taxon>Patagioenas</taxon>
    </lineage>
</organism>
<accession>A0A1V4JMQ2</accession>
<feature type="region of interest" description="Disordered" evidence="1">
    <location>
        <begin position="1"/>
        <end position="20"/>
    </location>
</feature>
<name>A0A1V4JMQ2_PATFA</name>
<evidence type="ECO:0000313" key="2">
    <source>
        <dbReference type="EMBL" id="OPJ73315.1"/>
    </source>
</evidence>
<gene>
    <name evidence="2" type="ORF">AV530_005695</name>
</gene>
<dbReference type="EMBL" id="LSYS01006902">
    <property type="protein sequence ID" value="OPJ73315.1"/>
    <property type="molecule type" value="Genomic_DNA"/>
</dbReference>
<sequence length="71" mass="8282">MDFSTDEQHRPAKRRRKYNRGIKSLIQFSASQQLGQNKRRGGGRQYFNPVLLWDTSSCEKVALLEGLPIFR</sequence>
<evidence type="ECO:0000313" key="3">
    <source>
        <dbReference type="Proteomes" id="UP000190648"/>
    </source>
</evidence>
<feature type="compositionally biased region" description="Basic residues" evidence="1">
    <location>
        <begin position="11"/>
        <end position="20"/>
    </location>
</feature>
<dbReference type="AlphaFoldDB" id="A0A1V4JMQ2"/>
<dbReference type="Proteomes" id="UP000190648">
    <property type="component" value="Unassembled WGS sequence"/>
</dbReference>
<keyword evidence="3" id="KW-1185">Reference proteome</keyword>